<keyword evidence="2" id="KW-1185">Reference proteome</keyword>
<proteinExistence type="predicted"/>
<evidence type="ECO:0000313" key="2">
    <source>
        <dbReference type="Proteomes" id="UP000580891"/>
    </source>
</evidence>
<dbReference type="AlphaFoldDB" id="A0A7W0BVK1"/>
<sequence>MEEIGQEVEIGELLFIREYIGKNHEHASSDFALHQVEYYFSCQLKRKQAEISNGTNPDSDQIGMEWLPIQQLFRYRLYPKDMRTYIIKHVQGEKTPIYLGDLN</sequence>
<protein>
    <recommendedName>
        <fullName evidence="3">NUDIX hydrolase</fullName>
    </recommendedName>
</protein>
<dbReference type="InterPro" id="IPR015797">
    <property type="entry name" value="NUDIX_hydrolase-like_dom_sf"/>
</dbReference>
<accession>A0A7W0BVK1</accession>
<name>A0A7W0BVK1_9BACL</name>
<evidence type="ECO:0008006" key="3">
    <source>
        <dbReference type="Google" id="ProtNLM"/>
    </source>
</evidence>
<reference evidence="1 2" key="1">
    <citation type="submission" date="2020-07" db="EMBL/GenBank/DDBJ databases">
        <title>Genomic Encyclopedia of Type Strains, Phase IV (KMG-IV): sequencing the most valuable type-strain genomes for metagenomic binning, comparative biology and taxonomic classification.</title>
        <authorList>
            <person name="Goeker M."/>
        </authorList>
    </citation>
    <scope>NUCLEOTIDE SEQUENCE [LARGE SCALE GENOMIC DNA]</scope>
    <source>
        <strain evidence="1 2">DSM 25220</strain>
    </source>
</reference>
<dbReference type="Gene3D" id="3.90.79.10">
    <property type="entry name" value="Nucleoside Triphosphate Pyrophosphohydrolase"/>
    <property type="match status" value="1"/>
</dbReference>
<dbReference type="Proteomes" id="UP000580891">
    <property type="component" value="Unassembled WGS sequence"/>
</dbReference>
<gene>
    <name evidence="1" type="ORF">HNQ85_000554</name>
</gene>
<evidence type="ECO:0000313" key="1">
    <source>
        <dbReference type="EMBL" id="MBA2870296.1"/>
    </source>
</evidence>
<comment type="caution">
    <text evidence="1">The sequence shown here is derived from an EMBL/GenBank/DDBJ whole genome shotgun (WGS) entry which is preliminary data.</text>
</comment>
<organism evidence="1 2">
    <name type="scientific">[Anoxybacillus] calidus</name>
    <dbReference type="NCBI Taxonomy" id="575178"/>
    <lineage>
        <taxon>Bacteria</taxon>
        <taxon>Bacillati</taxon>
        <taxon>Bacillota</taxon>
        <taxon>Bacilli</taxon>
        <taxon>Bacillales</taxon>
        <taxon>Anoxybacillaceae</taxon>
        <taxon>Paranoxybacillus</taxon>
    </lineage>
</organism>
<dbReference type="SUPFAM" id="SSF55811">
    <property type="entry name" value="Nudix"/>
    <property type="match status" value="1"/>
</dbReference>
<dbReference type="EMBL" id="JACDUU010000001">
    <property type="protein sequence ID" value="MBA2870296.1"/>
    <property type="molecule type" value="Genomic_DNA"/>
</dbReference>